<comment type="subcellular location">
    <subcellularLocation>
        <location evidence="1 12">Cytoplasm</location>
    </subcellularLocation>
</comment>
<feature type="domain" description="Helicase C-terminal" evidence="15">
    <location>
        <begin position="456"/>
        <end position="618"/>
    </location>
</feature>
<evidence type="ECO:0000256" key="6">
    <source>
        <dbReference type="ARBA" id="ARBA00022769"/>
    </source>
</evidence>
<dbReference type="HAMAP" id="MF_00204">
    <property type="entry name" value="UvrB"/>
    <property type="match status" value="1"/>
</dbReference>
<reference evidence="16" key="1">
    <citation type="submission" date="2020-04" db="EMBL/GenBank/DDBJ databases">
        <authorList>
            <person name="Zhang T."/>
        </authorList>
    </citation>
    <scope>NUCLEOTIDE SEQUENCE</scope>
    <source>
        <strain evidence="16">HKST-UBA79</strain>
    </source>
</reference>
<evidence type="ECO:0000313" key="17">
    <source>
        <dbReference type="Proteomes" id="UP000740557"/>
    </source>
</evidence>
<keyword evidence="8 12" id="KW-0267">Excision nuclease</keyword>
<dbReference type="Proteomes" id="UP000740557">
    <property type="component" value="Unassembled WGS sequence"/>
</dbReference>
<reference evidence="16" key="2">
    <citation type="journal article" date="2021" name="Microbiome">
        <title>Successional dynamics and alternative stable states in a saline activated sludge microbial community over 9 years.</title>
        <authorList>
            <person name="Wang Y."/>
            <person name="Ye J."/>
            <person name="Ju F."/>
            <person name="Liu L."/>
            <person name="Boyd J.A."/>
            <person name="Deng Y."/>
            <person name="Parks D.H."/>
            <person name="Jiang X."/>
            <person name="Yin X."/>
            <person name="Woodcroft B.J."/>
            <person name="Tyson G.W."/>
            <person name="Hugenholtz P."/>
            <person name="Polz M.F."/>
            <person name="Zhang T."/>
        </authorList>
    </citation>
    <scope>NUCLEOTIDE SEQUENCE</scope>
    <source>
        <strain evidence="16">HKST-UBA79</strain>
    </source>
</reference>
<dbReference type="GO" id="GO:0003677">
    <property type="term" value="F:DNA binding"/>
    <property type="evidence" value="ECO:0007669"/>
    <property type="project" value="UniProtKB-UniRule"/>
</dbReference>
<dbReference type="InterPro" id="IPR027417">
    <property type="entry name" value="P-loop_NTPase"/>
</dbReference>
<evidence type="ECO:0000256" key="7">
    <source>
        <dbReference type="ARBA" id="ARBA00022840"/>
    </source>
</evidence>
<comment type="subunit">
    <text evidence="10 12">Forms a heterotetramer with UvrA during the search for lesions. Interacts with UvrC in an incision complex.</text>
</comment>
<dbReference type="PANTHER" id="PTHR24029:SF0">
    <property type="entry name" value="UVRABC SYSTEM PROTEIN B"/>
    <property type="match status" value="1"/>
</dbReference>
<keyword evidence="3 12" id="KW-0963">Cytoplasm</keyword>
<comment type="similarity">
    <text evidence="2 12">Belongs to the UvrB family.</text>
</comment>
<evidence type="ECO:0000256" key="1">
    <source>
        <dbReference type="ARBA" id="ARBA00004496"/>
    </source>
</evidence>
<dbReference type="GO" id="GO:0006289">
    <property type="term" value="P:nucleotide-excision repair"/>
    <property type="evidence" value="ECO:0007669"/>
    <property type="project" value="UniProtKB-UniRule"/>
</dbReference>
<dbReference type="SMART" id="SM00487">
    <property type="entry name" value="DEXDc"/>
    <property type="match status" value="1"/>
</dbReference>
<name>A0A955J1C1_UNCKA</name>
<keyword evidence="5 12" id="KW-0227">DNA damage</keyword>
<dbReference type="InterPro" id="IPR001943">
    <property type="entry name" value="UVR_dom"/>
</dbReference>
<dbReference type="GO" id="GO:0009380">
    <property type="term" value="C:excinuclease repair complex"/>
    <property type="evidence" value="ECO:0007669"/>
    <property type="project" value="InterPro"/>
</dbReference>
<evidence type="ECO:0000256" key="2">
    <source>
        <dbReference type="ARBA" id="ARBA00008533"/>
    </source>
</evidence>
<keyword evidence="6 12" id="KW-0228">DNA excision</keyword>
<dbReference type="InterPro" id="IPR001650">
    <property type="entry name" value="Helicase_C-like"/>
</dbReference>
<dbReference type="SUPFAM" id="SSF46600">
    <property type="entry name" value="C-terminal UvrC-binding domain of UvrB"/>
    <property type="match status" value="1"/>
</dbReference>
<dbReference type="InterPro" id="IPR036876">
    <property type="entry name" value="UVR_dom_sf"/>
</dbReference>
<comment type="caution">
    <text evidence="16">The sequence shown here is derived from an EMBL/GenBank/DDBJ whole genome shotgun (WGS) entry which is preliminary data.</text>
</comment>
<evidence type="ECO:0000256" key="11">
    <source>
        <dbReference type="ARBA" id="ARBA00029504"/>
    </source>
</evidence>
<dbReference type="InterPro" id="IPR006935">
    <property type="entry name" value="Helicase/UvrB_N"/>
</dbReference>
<dbReference type="PROSITE" id="PS51194">
    <property type="entry name" value="HELICASE_CTER"/>
    <property type="match status" value="1"/>
</dbReference>
<keyword evidence="4 12" id="KW-0547">Nucleotide-binding</keyword>
<dbReference type="Pfam" id="PF17757">
    <property type="entry name" value="UvrB_inter"/>
    <property type="match status" value="1"/>
</dbReference>
<dbReference type="Gene3D" id="3.40.50.300">
    <property type="entry name" value="P-loop containing nucleotide triphosphate hydrolases"/>
    <property type="match status" value="3"/>
</dbReference>
<dbReference type="Pfam" id="PF00271">
    <property type="entry name" value="Helicase_C"/>
    <property type="match status" value="1"/>
</dbReference>
<dbReference type="CDD" id="cd17916">
    <property type="entry name" value="DEXHc_UvrB"/>
    <property type="match status" value="1"/>
</dbReference>
<evidence type="ECO:0000256" key="5">
    <source>
        <dbReference type="ARBA" id="ARBA00022763"/>
    </source>
</evidence>
<dbReference type="PANTHER" id="PTHR24029">
    <property type="entry name" value="UVRABC SYSTEM PROTEIN B"/>
    <property type="match status" value="1"/>
</dbReference>
<evidence type="ECO:0000256" key="12">
    <source>
        <dbReference type="HAMAP-Rule" id="MF_00204"/>
    </source>
</evidence>
<evidence type="ECO:0000259" key="13">
    <source>
        <dbReference type="PROSITE" id="PS50151"/>
    </source>
</evidence>
<dbReference type="GO" id="GO:0009432">
    <property type="term" value="P:SOS response"/>
    <property type="evidence" value="ECO:0007669"/>
    <property type="project" value="UniProtKB-UniRule"/>
</dbReference>
<dbReference type="InterPro" id="IPR004807">
    <property type="entry name" value="UvrB"/>
</dbReference>
<protein>
    <recommendedName>
        <fullName evidence="11 12">UvrABC system protein B</fullName>
        <shortName evidence="12">Protein UvrB</shortName>
    </recommendedName>
    <alternativeName>
        <fullName evidence="12">Excinuclease ABC subunit B</fullName>
    </alternativeName>
</protein>
<dbReference type="GO" id="GO:0009381">
    <property type="term" value="F:excinuclease ABC activity"/>
    <property type="evidence" value="ECO:0007669"/>
    <property type="project" value="UniProtKB-UniRule"/>
</dbReference>
<feature type="short sequence motif" description="Beta-hairpin" evidence="12">
    <location>
        <begin position="89"/>
        <end position="112"/>
    </location>
</feature>
<feature type="domain" description="Helicase ATP-binding" evidence="14">
    <location>
        <begin position="23"/>
        <end position="156"/>
    </location>
</feature>
<dbReference type="InterPro" id="IPR024759">
    <property type="entry name" value="UvrB_YAD/RRR_dom"/>
</dbReference>
<dbReference type="Gene3D" id="4.10.860.10">
    <property type="entry name" value="UVR domain"/>
    <property type="match status" value="1"/>
</dbReference>
<accession>A0A955J1C1</accession>
<dbReference type="Pfam" id="PF12344">
    <property type="entry name" value="UvrB"/>
    <property type="match status" value="1"/>
</dbReference>
<dbReference type="GO" id="GO:0005737">
    <property type="term" value="C:cytoplasm"/>
    <property type="evidence" value="ECO:0007669"/>
    <property type="project" value="UniProtKB-SubCell"/>
</dbReference>
<keyword evidence="7 12" id="KW-0067">ATP-binding</keyword>
<dbReference type="GO" id="GO:0016887">
    <property type="term" value="F:ATP hydrolysis activity"/>
    <property type="evidence" value="ECO:0007669"/>
    <property type="project" value="InterPro"/>
</dbReference>
<dbReference type="SMART" id="SM00490">
    <property type="entry name" value="HELICc"/>
    <property type="match status" value="1"/>
</dbReference>
<dbReference type="PROSITE" id="PS51192">
    <property type="entry name" value="HELICASE_ATP_BIND_1"/>
    <property type="match status" value="1"/>
</dbReference>
<keyword evidence="12" id="KW-0742">SOS response</keyword>
<organism evidence="16 17">
    <name type="scientific">candidate division WWE3 bacterium</name>
    <dbReference type="NCBI Taxonomy" id="2053526"/>
    <lineage>
        <taxon>Bacteria</taxon>
        <taxon>Katanobacteria</taxon>
    </lineage>
</organism>
<evidence type="ECO:0000259" key="15">
    <source>
        <dbReference type="PROSITE" id="PS51194"/>
    </source>
</evidence>
<evidence type="ECO:0000256" key="8">
    <source>
        <dbReference type="ARBA" id="ARBA00022881"/>
    </source>
</evidence>
<comment type="domain">
    <text evidence="12">The beta-hairpin motif is involved in DNA binding.</text>
</comment>
<dbReference type="SUPFAM" id="SSF52540">
    <property type="entry name" value="P-loop containing nucleoside triphosphate hydrolases"/>
    <property type="match status" value="2"/>
</dbReference>
<evidence type="ECO:0000256" key="9">
    <source>
        <dbReference type="ARBA" id="ARBA00023204"/>
    </source>
</evidence>
<evidence type="ECO:0000259" key="14">
    <source>
        <dbReference type="PROSITE" id="PS51192"/>
    </source>
</evidence>
<comment type="function">
    <text evidence="12">The UvrABC repair system catalyzes the recognition and processing of DNA lesions. A damage recognition complex composed of 2 UvrA and 2 UvrB subunits scans DNA for abnormalities. Upon binding of the UvrA(2)B(2) complex to a putative damaged site, the DNA wraps around one UvrB monomer. DNA wrap is dependent on ATP binding by UvrB and probably causes local melting of the DNA helix, facilitating insertion of UvrB beta-hairpin between the DNA strands. Then UvrB probes one DNA strand for the presence of a lesion. If a lesion is found the UvrA subunits dissociate and the UvrB-DNA preincision complex is formed. This complex is subsequently bound by UvrC and the second UvrB is released. If no lesion is found, the DNA wraps around the other UvrB subunit that will check the other stand for damage.</text>
</comment>
<evidence type="ECO:0000256" key="10">
    <source>
        <dbReference type="ARBA" id="ARBA00026033"/>
    </source>
</evidence>
<keyword evidence="9 12" id="KW-0234">DNA repair</keyword>
<dbReference type="PROSITE" id="PS50151">
    <property type="entry name" value="UVR"/>
    <property type="match status" value="1"/>
</dbReference>
<dbReference type="GO" id="GO:0005524">
    <property type="term" value="F:ATP binding"/>
    <property type="evidence" value="ECO:0007669"/>
    <property type="project" value="UniProtKB-UniRule"/>
</dbReference>
<sequence length="693" mass="80201">MFDLKASYNPTGDQPKAIEALTKTVAANEKHQTLLGVTGSGKTFTVANVIRNTSKPTLILSHNKTLAAQLYQEFKDYFPNNAVEYFVSYYDYYQPESYMPSTDTYIEKDADINEQIDMLRLSATTSLMTRKDVIVVSSVSCIYNLGSPAEYTKMALRLMKGMRIRQTDLLKRLNQIYYERNEIDFKRGSYRVRGDIIDVFPAYQEFAIRLEVFNNTLVDITNFDPLTGDVINRDQLPEERRGSFFKSQTQDIEQYTEHRQKEGTYAEIFPAKHYIAPEDRREGAYLQIQQDLESRVRVLRNAGKDIEAYRLEQRTKYDLEMMKEIGYCKGIENYSRYFDGREVGGTPYTLMDFFPENYLLVVDESHITLPQVRGMYNGDRARKTNLIDYGFRLPSALDNRPLNFDEFLRKAGINLYVSATPNEWELNLSEGRIAEQLIRPTGIVDPNVLILPTKDQIHDLLKRVKDRIERKERVLVTTLTKRMSEELANFLTEKGIKVTYLHSDIDTLERTTILDDLRKGNYDVLVGINLLREGLDLPEVSLVAILDADKEGFLRSEAALVQTMGRAARHILGEVIMYADTITKSMDKAISEVQRRREIQLKYNEDNNITPTQIVKPLRESLIDDDISAQFDSKKGKKKKTEIEVDYMQLPPRELNKEIKKLELEMKYEAEMLNFEKAALLRDKALDLKKLLQ</sequence>
<dbReference type="CDD" id="cd18790">
    <property type="entry name" value="SF2_C_UvrB"/>
    <property type="match status" value="1"/>
</dbReference>
<dbReference type="Pfam" id="PF04851">
    <property type="entry name" value="ResIII"/>
    <property type="match status" value="1"/>
</dbReference>
<proteinExistence type="inferred from homology"/>
<dbReference type="AlphaFoldDB" id="A0A955J1C1"/>
<gene>
    <name evidence="12" type="primary">uvrB</name>
    <name evidence="16" type="ORF">KC980_00180</name>
</gene>
<dbReference type="InterPro" id="IPR014001">
    <property type="entry name" value="Helicase_ATP-bd"/>
</dbReference>
<dbReference type="EMBL" id="JAGQNX010000006">
    <property type="protein sequence ID" value="MCA9307909.1"/>
    <property type="molecule type" value="Genomic_DNA"/>
</dbReference>
<feature type="binding site" evidence="12">
    <location>
        <begin position="36"/>
        <end position="43"/>
    </location>
    <ligand>
        <name>ATP</name>
        <dbReference type="ChEBI" id="CHEBI:30616"/>
    </ligand>
</feature>
<evidence type="ECO:0000256" key="4">
    <source>
        <dbReference type="ARBA" id="ARBA00022741"/>
    </source>
</evidence>
<feature type="domain" description="UVR" evidence="13">
    <location>
        <begin position="656"/>
        <end position="691"/>
    </location>
</feature>
<dbReference type="InterPro" id="IPR041471">
    <property type="entry name" value="UvrB_inter"/>
</dbReference>
<evidence type="ECO:0000256" key="3">
    <source>
        <dbReference type="ARBA" id="ARBA00022490"/>
    </source>
</evidence>
<evidence type="ECO:0000313" key="16">
    <source>
        <dbReference type="EMBL" id="MCA9307909.1"/>
    </source>
</evidence>